<accession>A0A8X6UMX9</accession>
<reference evidence="1" key="1">
    <citation type="submission" date="2020-08" db="EMBL/GenBank/DDBJ databases">
        <title>Multicomponent nature underlies the extraordinary mechanical properties of spider dragline silk.</title>
        <authorList>
            <person name="Kono N."/>
            <person name="Nakamura H."/>
            <person name="Mori M."/>
            <person name="Yoshida Y."/>
            <person name="Ohtoshi R."/>
            <person name="Malay A.D."/>
            <person name="Moran D.A.P."/>
            <person name="Tomita M."/>
            <person name="Numata K."/>
            <person name="Arakawa K."/>
        </authorList>
    </citation>
    <scope>NUCLEOTIDE SEQUENCE</scope>
</reference>
<protein>
    <submittedName>
        <fullName evidence="1">Uncharacterized protein</fullName>
    </submittedName>
</protein>
<gene>
    <name evidence="1" type="ORF">NPIL_51451</name>
</gene>
<evidence type="ECO:0000313" key="1">
    <source>
        <dbReference type="EMBL" id="GFU39098.1"/>
    </source>
</evidence>
<dbReference type="Proteomes" id="UP000887013">
    <property type="component" value="Unassembled WGS sequence"/>
</dbReference>
<dbReference type="OrthoDB" id="10521212at2759"/>
<comment type="caution">
    <text evidence="1">The sequence shown here is derived from an EMBL/GenBank/DDBJ whole genome shotgun (WGS) entry which is preliminary data.</text>
</comment>
<dbReference type="EMBL" id="BMAW01035294">
    <property type="protein sequence ID" value="GFU39098.1"/>
    <property type="molecule type" value="Genomic_DNA"/>
</dbReference>
<keyword evidence="2" id="KW-1185">Reference proteome</keyword>
<proteinExistence type="predicted"/>
<name>A0A8X6UMX9_NEPPI</name>
<dbReference type="AlphaFoldDB" id="A0A8X6UMX9"/>
<sequence>MESSNHRDFQRQRQQLENSIEALILAPQNKVDILERTQNKALRLITGAVVSTLIALQSYTSNALIAVEIKKQVVNTLVRMKASHRANWMNDWKEEPS</sequence>
<evidence type="ECO:0000313" key="2">
    <source>
        <dbReference type="Proteomes" id="UP000887013"/>
    </source>
</evidence>
<organism evidence="1 2">
    <name type="scientific">Nephila pilipes</name>
    <name type="common">Giant wood spider</name>
    <name type="synonym">Nephila maculata</name>
    <dbReference type="NCBI Taxonomy" id="299642"/>
    <lineage>
        <taxon>Eukaryota</taxon>
        <taxon>Metazoa</taxon>
        <taxon>Ecdysozoa</taxon>
        <taxon>Arthropoda</taxon>
        <taxon>Chelicerata</taxon>
        <taxon>Arachnida</taxon>
        <taxon>Araneae</taxon>
        <taxon>Araneomorphae</taxon>
        <taxon>Entelegynae</taxon>
        <taxon>Araneoidea</taxon>
        <taxon>Nephilidae</taxon>
        <taxon>Nephila</taxon>
    </lineage>
</organism>